<organism evidence="1 2">
    <name type="scientific">Corynebacterium diphtheriae (strain ATCC 700971 / NCTC 13129 / Biotype gravis)</name>
    <dbReference type="NCBI Taxonomy" id="257309"/>
    <lineage>
        <taxon>Bacteria</taxon>
        <taxon>Bacillati</taxon>
        <taxon>Actinomycetota</taxon>
        <taxon>Actinomycetes</taxon>
        <taxon>Mycobacteriales</taxon>
        <taxon>Corynebacteriaceae</taxon>
        <taxon>Corynebacterium</taxon>
    </lineage>
</organism>
<dbReference type="KEGG" id="cdi:DIP1373"/>
<evidence type="ECO:0000313" key="1">
    <source>
        <dbReference type="EMBL" id="CAE49904.1"/>
    </source>
</evidence>
<dbReference type="AlphaFoldDB" id="Q6NGX6"/>
<keyword evidence="2" id="KW-1185">Reference proteome</keyword>
<dbReference type="STRING" id="257309.DIP1373"/>
<proteinExistence type="predicted"/>
<protein>
    <submittedName>
        <fullName evidence="1">Uncharacterized protein</fullName>
    </submittedName>
</protein>
<dbReference type="HOGENOM" id="CLU_2914650_0_0_11"/>
<name>Q6NGX6_CORDI</name>
<reference evidence="1 2" key="1">
    <citation type="journal article" date="2003" name="Nucleic Acids Res.">
        <title>The complete genome sequence and analysis of Corynebacterium diphtheriae NCTC13129.</title>
        <authorList>
            <person name="Cerdeno-Tarraga A.M."/>
            <person name="Efstratiou A."/>
            <person name="Dover L.G."/>
            <person name="Holden M.T.G."/>
            <person name="Pallen M."/>
            <person name="Bentley S.D."/>
            <person name="Besra G.S."/>
            <person name="Churcher C."/>
            <person name="James K.D."/>
            <person name="De Zoysa A."/>
            <person name="Chillingworth T."/>
            <person name="Cronin A."/>
            <person name="Dowd L."/>
            <person name="Feltwell T."/>
            <person name="Hamlin N."/>
            <person name="Holroyd S."/>
            <person name="Jagels K."/>
            <person name="Moule S."/>
            <person name="Quail M.A."/>
            <person name="Rabbinowitsch E."/>
            <person name="Rutherford K."/>
            <person name="Thomson N.R."/>
            <person name="Unwin L."/>
            <person name="Whitehead S."/>
            <person name="Barrell B.G.Parkhill.J."/>
        </authorList>
    </citation>
    <scope>NUCLEOTIDE SEQUENCE [LARGE SCALE GENOMIC DNA]</scope>
    <source>
        <strain evidence="2">ATCC 700971 / NCTC 13129 / Biotype gravis</strain>
    </source>
</reference>
<dbReference type="Proteomes" id="UP000002198">
    <property type="component" value="Chromosome"/>
</dbReference>
<evidence type="ECO:0000313" key="2">
    <source>
        <dbReference type="Proteomes" id="UP000002198"/>
    </source>
</evidence>
<gene>
    <name evidence="1" type="ordered locus">DIP1373</name>
</gene>
<sequence>MAKRIPLNLNDFKVCSSVDSASVAYHSQEPKLLFDRVHFRIDGKQREADGGVLLDHHLHRS</sequence>
<dbReference type="EMBL" id="BX248358">
    <property type="protein sequence ID" value="CAE49904.1"/>
    <property type="molecule type" value="Genomic_DNA"/>
</dbReference>
<accession>Q6NGX6</accession>